<gene>
    <name evidence="2" type="ORF">HINF_LOCUS33206</name>
    <name evidence="1" type="ORF">HINF_LOCUS38738</name>
</gene>
<organism evidence="1">
    <name type="scientific">Hexamita inflata</name>
    <dbReference type="NCBI Taxonomy" id="28002"/>
    <lineage>
        <taxon>Eukaryota</taxon>
        <taxon>Metamonada</taxon>
        <taxon>Diplomonadida</taxon>
        <taxon>Hexamitidae</taxon>
        <taxon>Hexamitinae</taxon>
        <taxon>Hexamita</taxon>
    </lineage>
</organism>
<proteinExistence type="predicted"/>
<comment type="caution">
    <text evidence="1">The sequence shown here is derived from an EMBL/GenBank/DDBJ whole genome shotgun (WGS) entry which is preliminary data.</text>
</comment>
<dbReference type="EMBL" id="CATOUU010000822">
    <property type="protein sequence ID" value="CAI9951093.1"/>
    <property type="molecule type" value="Genomic_DNA"/>
</dbReference>
<reference evidence="2 3" key="2">
    <citation type="submission" date="2024-07" db="EMBL/GenBank/DDBJ databases">
        <authorList>
            <person name="Akdeniz Z."/>
        </authorList>
    </citation>
    <scope>NUCLEOTIDE SEQUENCE [LARGE SCALE GENOMIC DNA]</scope>
</reference>
<dbReference type="Proteomes" id="UP001642409">
    <property type="component" value="Unassembled WGS sequence"/>
</dbReference>
<keyword evidence="3" id="KW-1185">Reference proteome</keyword>
<name>A0AA86Q8M5_9EUKA</name>
<evidence type="ECO:0000313" key="2">
    <source>
        <dbReference type="EMBL" id="CAL6030329.1"/>
    </source>
</evidence>
<evidence type="ECO:0000313" key="1">
    <source>
        <dbReference type="EMBL" id="CAI9951093.1"/>
    </source>
</evidence>
<protein>
    <submittedName>
        <fullName evidence="2">Hypothetical_protein</fullName>
    </submittedName>
</protein>
<dbReference type="EMBL" id="CAXDID020000115">
    <property type="protein sequence ID" value="CAL6030329.1"/>
    <property type="molecule type" value="Genomic_DNA"/>
</dbReference>
<reference evidence="1" key="1">
    <citation type="submission" date="2023-06" db="EMBL/GenBank/DDBJ databases">
        <authorList>
            <person name="Kurt Z."/>
        </authorList>
    </citation>
    <scope>NUCLEOTIDE SEQUENCE</scope>
</reference>
<evidence type="ECO:0000313" key="3">
    <source>
        <dbReference type="Proteomes" id="UP001642409"/>
    </source>
</evidence>
<dbReference type="AlphaFoldDB" id="A0AA86Q8M5"/>
<accession>A0AA86Q8M5</accession>
<sequence length="129" mass="14987">MPKYSQEEIENIFFAKNIRRDGKLFYSELRLALLLQLKLGQTRTYALQKRQPSCAYPSAPACPSPARGFPYPLSPPSTSCTFLFCPWFRKVCLQGVCDNIALTIEYICVIYFRVCRFFINIKVLWIIVM</sequence>